<comment type="subcellular location">
    <subcellularLocation>
        <location evidence="3 10">Secreted</location>
    </subcellularLocation>
</comment>
<dbReference type="PANTHER" id="PTHR33407">
    <property type="entry name" value="PECTATE LYASE F-RELATED"/>
    <property type="match status" value="1"/>
</dbReference>
<sequence>MVQLSALILLSALSAFPHAVLAEHHLDSDAEPVLDSIHDRRQASSCNFPNPPASSNVKLLDGPIVVKAGEPFDGKGLRYGRGLTCNPKDETGKVDAVFILEPNAVVENVVVGADVQEGIHCRGPCTVRNVWFENVCEDAVTIQQKSGVSTITGGGAKGAVDKVVQHNGGGMVNIQNYCVQDFGALYRSCGNCGTQVARQVKISQVTASNGRRLAGVNSNYGDVATIEKTARTTGVQSMCDTFKGNNVGAEPDPLTTNEPNARDIAYGSSQHLANEEI</sequence>
<accession>A0A5N5QJN7</accession>
<evidence type="ECO:0000256" key="9">
    <source>
        <dbReference type="ARBA" id="ARBA00025679"/>
    </source>
</evidence>
<keyword evidence="7 10" id="KW-0106">Calcium</keyword>
<comment type="catalytic activity">
    <reaction evidence="1 10">
        <text>Eliminative cleavage of (1-&gt;4)-alpha-D-galacturonan to give oligosaccharides with 4-deoxy-alpha-D-galact-4-enuronosyl groups at their non-reducing ends.</text>
        <dbReference type="EC" id="4.2.2.2"/>
    </reaction>
</comment>
<dbReference type="SUPFAM" id="SSF51126">
    <property type="entry name" value="Pectin lyase-like"/>
    <property type="match status" value="1"/>
</dbReference>
<dbReference type="GO" id="GO:0045490">
    <property type="term" value="P:pectin catabolic process"/>
    <property type="evidence" value="ECO:0007669"/>
    <property type="project" value="TreeGrafter"/>
</dbReference>
<comment type="similarity">
    <text evidence="4 10">Belongs to the polysaccharide lyase 3 family.</text>
</comment>
<evidence type="ECO:0000256" key="8">
    <source>
        <dbReference type="ARBA" id="ARBA00023239"/>
    </source>
</evidence>
<dbReference type="InterPro" id="IPR011050">
    <property type="entry name" value="Pectin_lyase_fold/virulence"/>
</dbReference>
<organism evidence="11 12">
    <name type="scientific">Ceratobasidium theobromae</name>
    <dbReference type="NCBI Taxonomy" id="1582974"/>
    <lineage>
        <taxon>Eukaryota</taxon>
        <taxon>Fungi</taxon>
        <taxon>Dikarya</taxon>
        <taxon>Basidiomycota</taxon>
        <taxon>Agaricomycotina</taxon>
        <taxon>Agaricomycetes</taxon>
        <taxon>Cantharellales</taxon>
        <taxon>Ceratobasidiaceae</taxon>
        <taxon>Ceratobasidium</taxon>
    </lineage>
</organism>
<feature type="chain" id="PRO_5025093039" description="Pectate lyase" evidence="10">
    <location>
        <begin position="23"/>
        <end position="277"/>
    </location>
</feature>
<comment type="function">
    <text evidence="9 10">Pectinolytic enzyme consist of four classes of enzymes: pectin lyase, polygalacturonase, pectin methylesterase and rhamnogalacturonase. Among pectinolytic enzymes, pectin lyase is the most important in depolymerization of pectin, since it cleaves internal glycosidic bonds of highly methylated pectins. Favors pectate, the anion, over pectin, the methyl ester.</text>
</comment>
<reference evidence="11 12" key="1">
    <citation type="journal article" date="2019" name="Fungal Biol. Biotechnol.">
        <title>Draft genome sequence of fastidious pathogen Ceratobasidium theobromae, which causes vascular-streak dieback in Theobroma cacao.</title>
        <authorList>
            <person name="Ali S.S."/>
            <person name="Asman A."/>
            <person name="Shao J."/>
            <person name="Firmansyah A.P."/>
            <person name="Susilo A.W."/>
            <person name="Rosmana A."/>
            <person name="McMahon P."/>
            <person name="Junaid M."/>
            <person name="Guest D."/>
            <person name="Kheng T.Y."/>
            <person name="Meinhardt L.W."/>
            <person name="Bailey B.A."/>
        </authorList>
    </citation>
    <scope>NUCLEOTIDE SEQUENCE [LARGE SCALE GENOMIC DNA]</scope>
    <source>
        <strain evidence="11 12">CT2</strain>
    </source>
</reference>
<dbReference type="Proteomes" id="UP000383932">
    <property type="component" value="Unassembled WGS sequence"/>
</dbReference>
<proteinExistence type="inferred from homology"/>
<dbReference type="Pfam" id="PF03211">
    <property type="entry name" value="Pectate_lyase"/>
    <property type="match status" value="1"/>
</dbReference>
<evidence type="ECO:0000256" key="1">
    <source>
        <dbReference type="ARBA" id="ARBA00000695"/>
    </source>
</evidence>
<gene>
    <name evidence="11" type="ORF">CTheo_4889</name>
</gene>
<protein>
    <recommendedName>
        <fullName evidence="10">Pectate lyase</fullName>
        <ecNumber evidence="10">4.2.2.2</ecNumber>
    </recommendedName>
</protein>
<dbReference type="InterPro" id="IPR004898">
    <property type="entry name" value="Pectate_lyase_PlyH/PlyE-like"/>
</dbReference>
<dbReference type="GO" id="GO:0005576">
    <property type="term" value="C:extracellular region"/>
    <property type="evidence" value="ECO:0007669"/>
    <property type="project" value="UniProtKB-SubCell"/>
</dbReference>
<evidence type="ECO:0000256" key="2">
    <source>
        <dbReference type="ARBA" id="ARBA00001913"/>
    </source>
</evidence>
<keyword evidence="12" id="KW-1185">Reference proteome</keyword>
<feature type="signal peptide" evidence="10">
    <location>
        <begin position="1"/>
        <end position="22"/>
    </location>
</feature>
<comment type="cofactor">
    <cofactor evidence="2 10">
        <name>Ca(2+)</name>
        <dbReference type="ChEBI" id="CHEBI:29108"/>
    </cofactor>
</comment>
<evidence type="ECO:0000256" key="4">
    <source>
        <dbReference type="ARBA" id="ARBA00006463"/>
    </source>
</evidence>
<dbReference type="EC" id="4.2.2.2" evidence="10"/>
<name>A0A5N5QJN7_9AGAM</name>
<keyword evidence="8 10" id="KW-0456">Lyase</keyword>
<keyword evidence="6 10" id="KW-0732">Signal</keyword>
<dbReference type="Gene3D" id="2.160.20.10">
    <property type="entry name" value="Single-stranded right-handed beta-helix, Pectin lyase-like"/>
    <property type="match status" value="1"/>
</dbReference>
<evidence type="ECO:0000256" key="10">
    <source>
        <dbReference type="RuleBase" id="RU367009"/>
    </source>
</evidence>
<evidence type="ECO:0000256" key="6">
    <source>
        <dbReference type="ARBA" id="ARBA00022729"/>
    </source>
</evidence>
<dbReference type="AlphaFoldDB" id="A0A5N5QJN7"/>
<keyword evidence="5 10" id="KW-0964">Secreted</keyword>
<evidence type="ECO:0000256" key="3">
    <source>
        <dbReference type="ARBA" id="ARBA00004613"/>
    </source>
</evidence>
<dbReference type="GO" id="GO:0030570">
    <property type="term" value="F:pectate lyase activity"/>
    <property type="evidence" value="ECO:0007669"/>
    <property type="project" value="UniProtKB-UniRule"/>
</dbReference>
<evidence type="ECO:0000256" key="7">
    <source>
        <dbReference type="ARBA" id="ARBA00022837"/>
    </source>
</evidence>
<dbReference type="PANTHER" id="PTHR33407:SF9">
    <property type="entry name" value="PECTATE LYASE F-RELATED"/>
    <property type="match status" value="1"/>
</dbReference>
<evidence type="ECO:0000313" key="12">
    <source>
        <dbReference type="Proteomes" id="UP000383932"/>
    </source>
</evidence>
<evidence type="ECO:0000256" key="5">
    <source>
        <dbReference type="ARBA" id="ARBA00022525"/>
    </source>
</evidence>
<dbReference type="OrthoDB" id="441042at2759"/>
<comment type="caution">
    <text evidence="11">The sequence shown here is derived from an EMBL/GenBank/DDBJ whole genome shotgun (WGS) entry which is preliminary data.</text>
</comment>
<dbReference type="InterPro" id="IPR012334">
    <property type="entry name" value="Pectin_lyas_fold"/>
</dbReference>
<dbReference type="EMBL" id="SSOP01000094">
    <property type="protein sequence ID" value="KAB5591681.1"/>
    <property type="molecule type" value="Genomic_DNA"/>
</dbReference>
<evidence type="ECO:0000313" key="11">
    <source>
        <dbReference type="EMBL" id="KAB5591681.1"/>
    </source>
</evidence>